<dbReference type="EMBL" id="ML978218">
    <property type="protein sequence ID" value="KAF2028023.1"/>
    <property type="molecule type" value="Genomic_DNA"/>
</dbReference>
<keyword evidence="3" id="KW-1185">Reference proteome</keyword>
<accession>A0A9P4LJU0</accession>
<proteinExistence type="predicted"/>
<feature type="transmembrane region" description="Helical" evidence="1">
    <location>
        <begin position="116"/>
        <end position="138"/>
    </location>
</feature>
<dbReference type="Proteomes" id="UP000799777">
    <property type="component" value="Unassembled WGS sequence"/>
</dbReference>
<sequence length="194" mass="22289">MSRHWLTLGQDCIDLHAQLIFLRDAYVLFKEMIGKQAQMWPVDKKIDMGESFDMLKSQIDICMRWTRQYHERTNIRINLLFHFANQRESRTNTEITASTAKVAEQTQRDSASMTTIAAVTMIFLPGTFISAILSMAFFDYDDSGVRVSTKWCILLAATISLNIIGFAVWLYWRYVRLKKTQIEATAKVIASGSS</sequence>
<gene>
    <name evidence="2" type="ORF">EK21DRAFT_114227</name>
</gene>
<keyword evidence="1" id="KW-1133">Transmembrane helix</keyword>
<evidence type="ECO:0000313" key="2">
    <source>
        <dbReference type="EMBL" id="KAF2028023.1"/>
    </source>
</evidence>
<dbReference type="Gene3D" id="1.20.58.340">
    <property type="entry name" value="Magnesium transport protein CorA, transmembrane region"/>
    <property type="match status" value="1"/>
</dbReference>
<evidence type="ECO:0000313" key="3">
    <source>
        <dbReference type="Proteomes" id="UP000799777"/>
    </source>
</evidence>
<comment type="caution">
    <text evidence="2">The sequence shown here is derived from an EMBL/GenBank/DDBJ whole genome shotgun (WGS) entry which is preliminary data.</text>
</comment>
<organism evidence="2 3">
    <name type="scientific">Setomelanomma holmii</name>
    <dbReference type="NCBI Taxonomy" id="210430"/>
    <lineage>
        <taxon>Eukaryota</taxon>
        <taxon>Fungi</taxon>
        <taxon>Dikarya</taxon>
        <taxon>Ascomycota</taxon>
        <taxon>Pezizomycotina</taxon>
        <taxon>Dothideomycetes</taxon>
        <taxon>Pleosporomycetidae</taxon>
        <taxon>Pleosporales</taxon>
        <taxon>Pleosporineae</taxon>
        <taxon>Phaeosphaeriaceae</taxon>
        <taxon>Setomelanomma</taxon>
    </lineage>
</organism>
<dbReference type="OrthoDB" id="5392974at2759"/>
<name>A0A9P4LJU0_9PLEO</name>
<evidence type="ECO:0000256" key="1">
    <source>
        <dbReference type="SAM" id="Phobius"/>
    </source>
</evidence>
<feature type="transmembrane region" description="Helical" evidence="1">
    <location>
        <begin position="153"/>
        <end position="172"/>
    </location>
</feature>
<keyword evidence="1" id="KW-0812">Transmembrane</keyword>
<dbReference type="AlphaFoldDB" id="A0A9P4LJU0"/>
<keyword evidence="1" id="KW-0472">Membrane</keyword>
<reference evidence="2" key="1">
    <citation type="journal article" date="2020" name="Stud. Mycol.">
        <title>101 Dothideomycetes genomes: a test case for predicting lifestyles and emergence of pathogens.</title>
        <authorList>
            <person name="Haridas S."/>
            <person name="Albert R."/>
            <person name="Binder M."/>
            <person name="Bloem J."/>
            <person name="Labutti K."/>
            <person name="Salamov A."/>
            <person name="Andreopoulos B."/>
            <person name="Baker S."/>
            <person name="Barry K."/>
            <person name="Bills G."/>
            <person name="Bluhm B."/>
            <person name="Cannon C."/>
            <person name="Castanera R."/>
            <person name="Culley D."/>
            <person name="Daum C."/>
            <person name="Ezra D."/>
            <person name="Gonzalez J."/>
            <person name="Henrissat B."/>
            <person name="Kuo A."/>
            <person name="Liang C."/>
            <person name="Lipzen A."/>
            <person name="Lutzoni F."/>
            <person name="Magnuson J."/>
            <person name="Mondo S."/>
            <person name="Nolan M."/>
            <person name="Ohm R."/>
            <person name="Pangilinan J."/>
            <person name="Park H.-J."/>
            <person name="Ramirez L."/>
            <person name="Alfaro M."/>
            <person name="Sun H."/>
            <person name="Tritt A."/>
            <person name="Yoshinaga Y."/>
            <person name="Zwiers L.-H."/>
            <person name="Turgeon B."/>
            <person name="Goodwin S."/>
            <person name="Spatafora J."/>
            <person name="Crous P."/>
            <person name="Grigoriev I."/>
        </authorList>
    </citation>
    <scope>NUCLEOTIDE SEQUENCE</scope>
    <source>
        <strain evidence="2">CBS 110217</strain>
    </source>
</reference>
<protein>
    <submittedName>
        <fullName evidence="2">Uncharacterized protein</fullName>
    </submittedName>
</protein>